<organism evidence="1">
    <name type="scientific">Tanacetum cinerariifolium</name>
    <name type="common">Dalmatian daisy</name>
    <name type="synonym">Chrysanthemum cinerariifolium</name>
    <dbReference type="NCBI Taxonomy" id="118510"/>
    <lineage>
        <taxon>Eukaryota</taxon>
        <taxon>Viridiplantae</taxon>
        <taxon>Streptophyta</taxon>
        <taxon>Embryophyta</taxon>
        <taxon>Tracheophyta</taxon>
        <taxon>Spermatophyta</taxon>
        <taxon>Magnoliopsida</taxon>
        <taxon>eudicotyledons</taxon>
        <taxon>Gunneridae</taxon>
        <taxon>Pentapetalae</taxon>
        <taxon>asterids</taxon>
        <taxon>campanulids</taxon>
        <taxon>Asterales</taxon>
        <taxon>Asteraceae</taxon>
        <taxon>Asteroideae</taxon>
        <taxon>Anthemideae</taxon>
        <taxon>Anthemidinae</taxon>
        <taxon>Tanacetum</taxon>
    </lineage>
</organism>
<gene>
    <name evidence="1" type="ORF">Tci_882802</name>
</gene>
<proteinExistence type="predicted"/>
<comment type="caution">
    <text evidence="1">The sequence shown here is derived from an EMBL/GenBank/DDBJ whole genome shotgun (WGS) entry which is preliminary data.</text>
</comment>
<dbReference type="AlphaFoldDB" id="A0A699TM38"/>
<sequence length="201" mass="23356">DCQQQFPFVYEQEPSYNQNYNDNYYPHDSPSFPCCDNCGGSHETFQCQPMDQNIDFFGSDQIQTPQYPEIHPPSQEISDEVFQANHSIQYKENLENSLNSNKEKEEPPQDSNIRQLIREECCVEASEEQKQSMEDTMLELVKICQEKEFLCIHDNVDDLIKSALNTKLLSINSQRLDNKEQEVKSVVEQPVERGNHSIQSL</sequence>
<protein>
    <submittedName>
        <fullName evidence="1">Uncharacterized protein</fullName>
    </submittedName>
</protein>
<dbReference type="EMBL" id="BKCJ011254923">
    <property type="protein sequence ID" value="GFD10833.1"/>
    <property type="molecule type" value="Genomic_DNA"/>
</dbReference>
<accession>A0A699TM38</accession>
<feature type="non-terminal residue" evidence="1">
    <location>
        <position position="1"/>
    </location>
</feature>
<name>A0A699TM38_TANCI</name>
<evidence type="ECO:0000313" key="1">
    <source>
        <dbReference type="EMBL" id="GFD10833.1"/>
    </source>
</evidence>
<reference evidence="1" key="1">
    <citation type="journal article" date="2019" name="Sci. Rep.">
        <title>Draft genome of Tanacetum cinerariifolium, the natural source of mosquito coil.</title>
        <authorList>
            <person name="Yamashiro T."/>
            <person name="Shiraishi A."/>
            <person name="Satake H."/>
            <person name="Nakayama K."/>
        </authorList>
    </citation>
    <scope>NUCLEOTIDE SEQUENCE</scope>
</reference>